<dbReference type="Proteomes" id="UP000713880">
    <property type="component" value="Unassembled WGS sequence"/>
</dbReference>
<dbReference type="GO" id="GO:0016758">
    <property type="term" value="F:hexosyltransferase activity"/>
    <property type="evidence" value="ECO:0007669"/>
    <property type="project" value="TreeGrafter"/>
</dbReference>
<dbReference type="Pfam" id="PF13632">
    <property type="entry name" value="Glyco_trans_2_3"/>
    <property type="match status" value="1"/>
</dbReference>
<comment type="subcellular location">
    <subcellularLocation>
        <location evidence="1">Membrane</location>
        <topology evidence="1">Multi-pass membrane protein</topology>
    </subcellularLocation>
</comment>
<reference evidence="9" key="2">
    <citation type="journal article" date="2021" name="Sci. Rep.">
        <title>The distribution of antibiotic resistance genes in chicken gut microbiota commensals.</title>
        <authorList>
            <person name="Juricova H."/>
            <person name="Matiasovicova J."/>
            <person name="Kubasova T."/>
            <person name="Cejkova D."/>
            <person name="Rychlik I."/>
        </authorList>
    </citation>
    <scope>NUCLEOTIDE SEQUENCE</scope>
    <source>
        <strain evidence="9">An420c</strain>
    </source>
</reference>
<evidence type="ECO:0000256" key="4">
    <source>
        <dbReference type="ARBA" id="ARBA00022692"/>
    </source>
</evidence>
<dbReference type="PANTHER" id="PTHR43867">
    <property type="entry name" value="CELLULOSE SYNTHASE CATALYTIC SUBUNIT A [UDP-FORMING]"/>
    <property type="match status" value="1"/>
</dbReference>
<dbReference type="GO" id="GO:0005886">
    <property type="term" value="C:plasma membrane"/>
    <property type="evidence" value="ECO:0007669"/>
    <property type="project" value="TreeGrafter"/>
</dbReference>
<accession>A0A938X4B6</accession>
<evidence type="ECO:0000313" key="9">
    <source>
        <dbReference type="EMBL" id="MBM6826818.1"/>
    </source>
</evidence>
<feature type="transmembrane region" description="Helical" evidence="7">
    <location>
        <begin position="445"/>
        <end position="464"/>
    </location>
</feature>
<gene>
    <name evidence="9" type="ORF">H6A13_06855</name>
</gene>
<dbReference type="RefSeq" id="WP_204908866.1">
    <property type="nucleotide sequence ID" value="NZ_JACJLV010000018.1"/>
</dbReference>
<dbReference type="AlphaFoldDB" id="A0A938X4B6"/>
<evidence type="ECO:0000313" key="10">
    <source>
        <dbReference type="Proteomes" id="UP000713880"/>
    </source>
</evidence>
<comment type="caution">
    <text evidence="9">The sequence shown here is derived from an EMBL/GenBank/DDBJ whole genome shotgun (WGS) entry which is preliminary data.</text>
</comment>
<feature type="transmembrane region" description="Helical" evidence="7">
    <location>
        <begin position="9"/>
        <end position="29"/>
    </location>
</feature>
<protein>
    <submittedName>
        <fullName evidence="9">Glycosyltransferase</fullName>
    </submittedName>
</protein>
<evidence type="ECO:0000256" key="3">
    <source>
        <dbReference type="ARBA" id="ARBA00022679"/>
    </source>
</evidence>
<evidence type="ECO:0000259" key="8">
    <source>
        <dbReference type="Pfam" id="PF13632"/>
    </source>
</evidence>
<keyword evidence="10" id="KW-1185">Reference proteome</keyword>
<feature type="transmembrane region" description="Helical" evidence="7">
    <location>
        <begin position="35"/>
        <end position="54"/>
    </location>
</feature>
<dbReference type="PANTHER" id="PTHR43867:SF2">
    <property type="entry name" value="CELLULOSE SYNTHASE CATALYTIC SUBUNIT A [UDP-FORMING]"/>
    <property type="match status" value="1"/>
</dbReference>
<reference evidence="9" key="1">
    <citation type="submission" date="2020-08" db="EMBL/GenBank/DDBJ databases">
        <authorList>
            <person name="Cejkova D."/>
            <person name="Kubasova T."/>
            <person name="Jahodarova E."/>
            <person name="Rychlik I."/>
        </authorList>
    </citation>
    <scope>NUCLEOTIDE SEQUENCE</scope>
    <source>
        <strain evidence="9">An420c</strain>
    </source>
</reference>
<evidence type="ECO:0000256" key="1">
    <source>
        <dbReference type="ARBA" id="ARBA00004141"/>
    </source>
</evidence>
<dbReference type="Gene3D" id="3.90.550.10">
    <property type="entry name" value="Spore Coat Polysaccharide Biosynthesis Protein SpsA, Chain A"/>
    <property type="match status" value="1"/>
</dbReference>
<evidence type="ECO:0000256" key="5">
    <source>
        <dbReference type="ARBA" id="ARBA00022989"/>
    </source>
</evidence>
<dbReference type="InterPro" id="IPR050321">
    <property type="entry name" value="Glycosyltr_2/OpgH_subfam"/>
</dbReference>
<dbReference type="EMBL" id="JACJLV010000018">
    <property type="protein sequence ID" value="MBM6826818.1"/>
    <property type="molecule type" value="Genomic_DNA"/>
</dbReference>
<feature type="domain" description="Glycosyltransferase 2-like" evidence="8">
    <location>
        <begin position="166"/>
        <end position="373"/>
    </location>
</feature>
<dbReference type="InterPro" id="IPR001173">
    <property type="entry name" value="Glyco_trans_2-like"/>
</dbReference>
<proteinExistence type="predicted"/>
<dbReference type="InterPro" id="IPR029044">
    <property type="entry name" value="Nucleotide-diphossugar_trans"/>
</dbReference>
<keyword evidence="6 7" id="KW-0472">Membrane</keyword>
<organism evidence="9 10">
    <name type="scientific">Mordavella massiliensis</name>
    <dbReference type="NCBI Taxonomy" id="1871024"/>
    <lineage>
        <taxon>Bacteria</taxon>
        <taxon>Bacillati</taxon>
        <taxon>Bacillota</taxon>
        <taxon>Clostridia</taxon>
        <taxon>Eubacteriales</taxon>
        <taxon>Clostridiaceae</taxon>
        <taxon>Mordavella</taxon>
    </lineage>
</organism>
<evidence type="ECO:0000256" key="2">
    <source>
        <dbReference type="ARBA" id="ARBA00022676"/>
    </source>
</evidence>
<sequence length="644" mass="73341">MNDKKKNRIFLAAIISSGIYLFWRIFFTLPWQEGVVSVAAGCALVLAETVTLSGTAELMISRMRAPAFEIPFPEKTEPERFPHVDVLIATHNEPEELLYKTVNACTFLEYPDPAKVHIYVCDDGGRENVRRMAEHLGAGYIGMKENPHAKSGNYNHALAKTSSPLVATFDADMIPRRTFLMRTVPYFLIPEWKLGLLQTPQSFYNQDLFQFNLYAEKGIPNEQDFFSREINLLRNATNTAAYTGSNTVILREALEEIGGFPYGTVTEDFETSLRLQKAGYRTYASAEVLAAGLSTTTAGSMIRQRIRWARGVIQSIQNTNAIFTGKLPLPARISYLNAWLYWWSFLCRLIFLLSPVLFALFDIQLVECGFWELLLFWLPSHLLSRLAMEYLSTNIRSARWSHIIDTILAPYLAGPVLLESIGIHRKQFQVTDKNRRREKTASGRYLIPHGILILLTAAAILRFAKGKYGMALFYSSVILYWLGYNLVLLLYAVFFMLGRESRRISDRIGAKEKAQIIWGGRSYPAMTEDVSEEGIALRSAGPGWEKEEPGVEKEGPGAALTLQKGDAFEIVVTTEYYRAKLRAVCVYRGKEKITATVEAADEENYRNWLQIIHDREHSLPRELDPWMTIYDEISQNVLARWKKR</sequence>
<name>A0A938X4B6_9CLOT</name>
<evidence type="ECO:0000256" key="6">
    <source>
        <dbReference type="ARBA" id="ARBA00023136"/>
    </source>
</evidence>
<keyword evidence="4 7" id="KW-0812">Transmembrane</keyword>
<evidence type="ECO:0000256" key="7">
    <source>
        <dbReference type="SAM" id="Phobius"/>
    </source>
</evidence>
<dbReference type="CDD" id="cd06421">
    <property type="entry name" value="CESA_CelA_like"/>
    <property type="match status" value="1"/>
</dbReference>
<keyword evidence="3" id="KW-0808">Transferase</keyword>
<feature type="transmembrane region" description="Helical" evidence="7">
    <location>
        <begin position="470"/>
        <end position="497"/>
    </location>
</feature>
<keyword evidence="5 7" id="KW-1133">Transmembrane helix</keyword>
<feature type="transmembrane region" description="Helical" evidence="7">
    <location>
        <begin position="339"/>
        <end position="361"/>
    </location>
</feature>
<keyword evidence="2" id="KW-0328">Glycosyltransferase</keyword>
<dbReference type="SUPFAM" id="SSF53448">
    <property type="entry name" value="Nucleotide-diphospho-sugar transferases"/>
    <property type="match status" value="1"/>
</dbReference>